<dbReference type="Pfam" id="PF02146">
    <property type="entry name" value="SIR2"/>
    <property type="match status" value="1"/>
</dbReference>
<feature type="compositionally biased region" description="Polar residues" evidence="5">
    <location>
        <begin position="617"/>
        <end position="634"/>
    </location>
</feature>
<evidence type="ECO:0000259" key="7">
    <source>
        <dbReference type="PROSITE" id="PS50305"/>
    </source>
</evidence>
<dbReference type="EMBL" id="JASWJB010000358">
    <property type="protein sequence ID" value="KAK2591170.1"/>
    <property type="molecule type" value="Genomic_DNA"/>
</dbReference>
<dbReference type="GO" id="GO:0046872">
    <property type="term" value="F:metal ion binding"/>
    <property type="evidence" value="ECO:0007669"/>
    <property type="project" value="UniProtKB-KW"/>
</dbReference>
<dbReference type="Pfam" id="PF12296">
    <property type="entry name" value="HsbA"/>
    <property type="match status" value="1"/>
</dbReference>
<feature type="region of interest" description="Disordered" evidence="5">
    <location>
        <begin position="617"/>
        <end position="641"/>
    </location>
</feature>
<dbReference type="Proteomes" id="UP001251528">
    <property type="component" value="Unassembled WGS sequence"/>
</dbReference>
<evidence type="ECO:0000256" key="6">
    <source>
        <dbReference type="SAM" id="SignalP"/>
    </source>
</evidence>
<dbReference type="SUPFAM" id="SSF52467">
    <property type="entry name" value="DHS-like NAD/FAD-binding domain"/>
    <property type="match status" value="1"/>
</dbReference>
<feature type="domain" description="Deacetylase sirtuin-type" evidence="7">
    <location>
        <begin position="266"/>
        <end position="615"/>
    </location>
</feature>
<dbReference type="PROSITE" id="PS50305">
    <property type="entry name" value="SIRTUIN"/>
    <property type="match status" value="1"/>
</dbReference>
<dbReference type="PANTHER" id="PTHR47651">
    <property type="entry name" value="NAD-DEPENDENT HISTONE DEACETYLASE HST4"/>
    <property type="match status" value="1"/>
</dbReference>
<organism evidence="8 9">
    <name type="scientific">Conoideocrella luteorostrata</name>
    <dbReference type="NCBI Taxonomy" id="1105319"/>
    <lineage>
        <taxon>Eukaryota</taxon>
        <taxon>Fungi</taxon>
        <taxon>Dikarya</taxon>
        <taxon>Ascomycota</taxon>
        <taxon>Pezizomycotina</taxon>
        <taxon>Sordariomycetes</taxon>
        <taxon>Hypocreomycetidae</taxon>
        <taxon>Hypocreales</taxon>
        <taxon>Clavicipitaceae</taxon>
        <taxon>Conoideocrella</taxon>
    </lineage>
</organism>
<keyword evidence="4" id="KW-0479">Metal-binding</keyword>
<dbReference type="Gene3D" id="1.20.1280.140">
    <property type="match status" value="1"/>
</dbReference>
<evidence type="ECO:0000313" key="8">
    <source>
        <dbReference type="EMBL" id="KAK2591170.1"/>
    </source>
</evidence>
<dbReference type="GO" id="GO:0016740">
    <property type="term" value="F:transferase activity"/>
    <property type="evidence" value="ECO:0007669"/>
    <property type="project" value="UniProtKB-KW"/>
</dbReference>
<name>A0AAJ0CDN8_9HYPO</name>
<evidence type="ECO:0000256" key="4">
    <source>
        <dbReference type="PROSITE-ProRule" id="PRU00236"/>
    </source>
</evidence>
<dbReference type="InterPro" id="IPR029035">
    <property type="entry name" value="DHS-like_NAD/FAD-binding_dom"/>
</dbReference>
<keyword evidence="2" id="KW-0808">Transferase</keyword>
<feature type="chain" id="PRO_5042591233" description="Deacetylase sirtuin-type domain-containing protein" evidence="6">
    <location>
        <begin position="19"/>
        <end position="641"/>
    </location>
</feature>
<feature type="active site" description="Proton acceptor" evidence="4">
    <location>
        <position position="397"/>
    </location>
</feature>
<reference evidence="8" key="1">
    <citation type="submission" date="2023-06" db="EMBL/GenBank/DDBJ databases">
        <title>Conoideocrella luteorostrata (Hypocreales: Clavicipitaceae), a potential biocontrol fungus for elongate hemlock scale in United States Christmas tree production areas.</title>
        <authorList>
            <person name="Barrett H."/>
            <person name="Lovett B."/>
            <person name="Macias A.M."/>
            <person name="Stajich J.E."/>
            <person name="Kasson M.T."/>
        </authorList>
    </citation>
    <scope>NUCLEOTIDE SEQUENCE</scope>
    <source>
        <strain evidence="8">ARSEF 14590</strain>
    </source>
</reference>
<keyword evidence="4" id="KW-0862">Zinc</keyword>
<gene>
    <name evidence="8" type="ORF">QQS21_011146</name>
</gene>
<dbReference type="InterPro" id="IPR003000">
    <property type="entry name" value="Sirtuin"/>
</dbReference>
<feature type="binding site" evidence="4">
    <location>
        <position position="405"/>
    </location>
    <ligand>
        <name>Zn(2+)</name>
        <dbReference type="ChEBI" id="CHEBI:29105"/>
    </ligand>
</feature>
<evidence type="ECO:0000256" key="1">
    <source>
        <dbReference type="ARBA" id="ARBA00006924"/>
    </source>
</evidence>
<feature type="binding site" evidence="4">
    <location>
        <position position="477"/>
    </location>
    <ligand>
        <name>Zn(2+)</name>
        <dbReference type="ChEBI" id="CHEBI:29105"/>
    </ligand>
</feature>
<comment type="caution">
    <text evidence="8">The sequence shown here is derived from an EMBL/GenBank/DDBJ whole genome shotgun (WGS) entry which is preliminary data.</text>
</comment>
<dbReference type="AlphaFoldDB" id="A0AAJ0CDN8"/>
<evidence type="ECO:0000256" key="3">
    <source>
        <dbReference type="ARBA" id="ARBA00023027"/>
    </source>
</evidence>
<protein>
    <recommendedName>
        <fullName evidence="7">Deacetylase sirtuin-type domain-containing protein</fullName>
    </recommendedName>
</protein>
<evidence type="ECO:0000256" key="2">
    <source>
        <dbReference type="ARBA" id="ARBA00022679"/>
    </source>
</evidence>
<dbReference type="InterPro" id="IPR026590">
    <property type="entry name" value="Ssirtuin_cat_dom"/>
</dbReference>
<keyword evidence="3" id="KW-0520">NAD</keyword>
<sequence>MLNMFIKSLVIFAAAVQASDSCPSGETTMAQVMQDVANIDTNVKILTGHVADYKGDLGGIGLQLKSFSAVQSALNDGVRDSGLLPARITLQDAFNLVEQVNSTLAIDNPIAIDTLIGKKEVYDRAGVSGAIAPALELLLDGHNKFSDNVLKRVPENTPKEVVELGKQVVDGISQALRKGINIIYSLHRSLVVDCAFKSLLGLRFHDVYATPGTSYRPPFIASQTFVFEITCSGYSGCLAQDPMRKPLMRIPYTDILAAPVIIPSSATTLQGGLSALLNFFQAPPPNSLPNATVVLTGAGLSVASGLADYRGVKGTYRVNKSYRPIYHYEFISNHEARKRYWARSFLGWSSLHKALPNAGHYALRDLGNLGLVRSVITQNVDSFHPKAHPQIPSIELHGYLRSTVCTSCRAEYPRDEFQQELARLNPRWAALLEQAIASGALNTENTEERRFKGLKANPDGDVDLPEAPYTTFRYPPCPKCLSDPPEIADGQRHIVQIDSDGAWATPSTAGILKPAVVMFGESIASQVKVAAENAIDNAGRLLVLGTSLATYSAWRLAKRAKDRGMPIAIVNMGGVRGEESFFVGLDSQQDGEQAVRVELTTDQLLPALVSQLRQNGTDCHQHEPTTGSPLTSSAVYKDMLS</sequence>
<feature type="binding site" evidence="4">
    <location>
        <position position="408"/>
    </location>
    <ligand>
        <name>Zn(2+)</name>
        <dbReference type="ChEBI" id="CHEBI:29105"/>
    </ligand>
</feature>
<feature type="binding site" evidence="4">
    <location>
        <position position="480"/>
    </location>
    <ligand>
        <name>Zn(2+)</name>
        <dbReference type="ChEBI" id="CHEBI:29105"/>
    </ligand>
</feature>
<keyword evidence="9" id="KW-1185">Reference proteome</keyword>
<feature type="signal peptide" evidence="6">
    <location>
        <begin position="1"/>
        <end position="18"/>
    </location>
</feature>
<dbReference type="Gene3D" id="3.40.50.1220">
    <property type="entry name" value="TPP-binding domain"/>
    <property type="match status" value="1"/>
</dbReference>
<evidence type="ECO:0000256" key="5">
    <source>
        <dbReference type="SAM" id="MobiDB-lite"/>
    </source>
</evidence>
<dbReference type="PANTHER" id="PTHR47651:SF17">
    <property type="entry name" value="DEACETYLASE SIRTUIN-TYPE DOMAIN-CONTAINING PROTEIN"/>
    <property type="match status" value="1"/>
</dbReference>
<evidence type="ECO:0000313" key="9">
    <source>
        <dbReference type="Proteomes" id="UP001251528"/>
    </source>
</evidence>
<proteinExistence type="inferred from homology"/>
<dbReference type="InterPro" id="IPR021054">
    <property type="entry name" value="Cell_wall_mannoprotein_1"/>
</dbReference>
<dbReference type="GO" id="GO:0070403">
    <property type="term" value="F:NAD+ binding"/>
    <property type="evidence" value="ECO:0007669"/>
    <property type="project" value="InterPro"/>
</dbReference>
<dbReference type="Gene3D" id="3.30.1600.10">
    <property type="entry name" value="SIR2/SIRT2 'Small Domain"/>
    <property type="match status" value="1"/>
</dbReference>
<keyword evidence="6" id="KW-0732">Signal</keyword>
<comment type="similarity">
    <text evidence="1">Belongs to the sirtuin family. Class I subfamily.</text>
</comment>
<dbReference type="InterPro" id="IPR026591">
    <property type="entry name" value="Sirtuin_cat_small_dom_sf"/>
</dbReference>
<accession>A0AAJ0CDN8</accession>